<dbReference type="FunFam" id="3.80.10.10:FF:000041">
    <property type="entry name" value="LRR receptor-like serine/threonine-protein kinase ERECTA"/>
    <property type="match status" value="2"/>
</dbReference>
<dbReference type="SMART" id="SM00369">
    <property type="entry name" value="LRR_TYP"/>
    <property type="match status" value="22"/>
</dbReference>
<dbReference type="Gene3D" id="3.80.10.10">
    <property type="entry name" value="Ribonuclease Inhibitor"/>
    <property type="match status" value="8"/>
</dbReference>
<evidence type="ECO:0000313" key="9">
    <source>
        <dbReference type="EMBL" id="TSJ74182.1"/>
    </source>
</evidence>
<evidence type="ECO:0000256" key="2">
    <source>
        <dbReference type="ARBA" id="ARBA00022475"/>
    </source>
</evidence>
<gene>
    <name evidence="8" type="ORF">F2B50_13455</name>
    <name evidence="9" type="ORF">FPF71_13455</name>
</gene>
<evidence type="ECO:0000256" key="1">
    <source>
        <dbReference type="ARBA" id="ARBA00004236"/>
    </source>
</evidence>
<dbReference type="InterPro" id="IPR053211">
    <property type="entry name" value="DNA_repair-toleration"/>
</dbReference>
<feature type="chain" id="PRO_5024424151" evidence="6">
    <location>
        <begin position="22"/>
        <end position="2023"/>
    </location>
</feature>
<keyword evidence="5" id="KW-0677">Repeat</keyword>
<dbReference type="Pfam" id="PF12799">
    <property type="entry name" value="LRR_4"/>
    <property type="match status" value="1"/>
</dbReference>
<comment type="subcellular location">
    <subcellularLocation>
        <location evidence="1">Cell membrane</location>
    </subcellularLocation>
</comment>
<name>A0A5M7B7Y3_9FLAO</name>
<comment type="caution">
    <text evidence="8">The sequence shown here is derived from an EMBL/GenBank/DDBJ whole genome shotgun (WGS) entry which is preliminary data.</text>
</comment>
<dbReference type="PANTHER" id="PTHR48060">
    <property type="entry name" value="DNA DAMAGE-REPAIR/TOLERATION PROTEIN DRT100"/>
    <property type="match status" value="1"/>
</dbReference>
<dbReference type="GO" id="GO:0000272">
    <property type="term" value="P:polysaccharide catabolic process"/>
    <property type="evidence" value="ECO:0007669"/>
    <property type="project" value="InterPro"/>
</dbReference>
<dbReference type="EMBL" id="VWRS01000008">
    <property type="protein sequence ID" value="KAA5823694.1"/>
    <property type="molecule type" value="Genomic_DNA"/>
</dbReference>
<sequence>MKKKYFLLKIILLVFSTPLFAQNAPVPTVEYQALVDFYNLMGGDDWRTKWDISSNNLHTTTWYGVVVENEHIVEISLPNNKVRGAIPASFSNLKFLRKLDLSATTTSSSYSHDLSSSNLENLSGLESLQDLNLRYCSISGSLPTSWSQLTELKSLIVSNNELADTIFNEIGNLTALESIDFSNNNLSAIPASISNLTNLKTINLRYNEITILPQELEDLTNLTHVYLEYNMINDIEGFLNTNIYLGINSQTVILDEIVYNGVDVILTNLPDITRYNRTSNDFSALNNFYLQIDGSNVATNIKMEADGSIVLSKSLLNTLTSEKQVRLYQQSGSAGGTYINFTTTTVDLPAIPDDEYQALVDFYNATQGDSSWITTWDVSVNNLNLGAWYGLAIEDGHIVEINLPNNRIIGAIPATFNNLKFLRTLNLSSTTTSSYYAHDFSSTNLDNLSGLESLEELNLRYCNISGSLPSSWSQLTNLKSLTLNNNALSGTIFSEIGNLTDMEEIDFSYNNLTGIPTSIANLTSLKTINLRNNEITILPQELEDLTNLTTLNVYYNQITDTEAFLTPSVNLSIYYQTITVDEFVYSGDNVVLTNLPDITRYNRANNDFSELNSFYLRINNSNVATNLGMEADGSLIIPKEYLSSLTPEQQVSIFQQNGTSYGTTINFTTTTLDLPAIPDDEYQALVDFYNATQGDSSWINTWDVSVNNLNLGAWYGLAIEDGHIVEINLPNNRIIGAIPATFSNLKFLRTLNLSSTSSSYYAHDFSSTNLDNLSGLESLEELNMRYCNISGSLPSSWSQLTNLKSLTLNNNALSGTIFSEIDNLTALEEVDFSYNNITAISTSIGNLTSLKTINLRNNEITILPQELEDLTNLTTLNVYYNQITDIEAFLTPSVNLSIYYQTITRDEFVYSGDDVVLTNLPDITRYNRANNDFSELNSFYLRINNSNVATNLGMEADGSLIIPKEYLSSLTPEQQVSIFQQNGTSYGTTINFTNTTLDLEEIPDEEYQALVDFYNATQGDSNWINQWDVSINNLNLGAWYGLAIEDGHIVEISLPNNRIVGAIPASFSNLKFLRKLDLSSTTTSSYYTHDFSSTDLNNLSGLESLEELNLRYCNISGPLPASWSQLTNLKSLSIRDNDITSIPAELDSLTNLEVLDLSYNSLENSEVNFSNLQLTTLNLRYQTINIENIEIESNEINIDLPTALIIDFNTGEVNTNASNEFQLFVNNVYQKTSFSSDGKLIFSNINLLNLEVTDNIRIYQTTGAAQYSNIYYNTLSFGLPLVDEEFEILKTLYNATNGDSWTNSWDISVNNVNTTSWFGVSIKGGHVVSINLFNNNLSGVIPADITGLSKLQILALNNNDLQGSIPTNISLLTDLETLDLSSNALSGNIPNTISDLQYLKKFAIGNNNFTGTVPSVLSDFVALEHLDISSNGFDNVEKKLYYDFTNTYIDLRNQVINFNTVLNLEGSELTVELGNVAKYDLENNNFDAKNTFVLLVNDVTHTSTITNDVGEIIFEDVRIGEIPSNAKISIRQTTGTFRNTEFNYEGIEDKSNIPVVEQEYLALVSLYNSLDGDDWTNSWDISTNNLHTNKWYGVSTYDGHIVAINLSANNVSNSVPNIFGDLPFLNTLNLSSNKLTSIDTALPATIDFVYDRQTIEAGDINLNSETTIKDFSINTYEHSKSSFNNQTYNLRIGSFSRTINLSETGIKLIDLIKTWKVPNNQKVELRQISGDAKNSIINYYLQYESGDSNLDSQLNVLDIQTSINHIINNYVPYFNFNAADVNSSNSINILDVIGQVNIIQNQEKEVTTKSALAKEKTHSATTSKISIENGFLYLDTNGHDVTSFEILINDTTKETIEELISPLGFSVNMANKNNSVNLIAYSFSSSLNGKIALAKLANTSASVQSVLLAGIDANEIPSEILENALSTNEFDIGKTSHTYNFPNPFKDETTIDFYLDNNRANTTLSIYDVRGRKVEEIVIKTLLKGNNQYLFKRKKLPSGIYFYLINTKGYNATLKGKMIIKDN</sequence>
<feature type="signal peptide" evidence="6">
    <location>
        <begin position="1"/>
        <end position="21"/>
    </location>
</feature>
<dbReference type="PANTHER" id="PTHR48060:SF21">
    <property type="entry name" value="L DOMAIN-LIKE PROTEIN"/>
    <property type="match status" value="1"/>
</dbReference>
<reference evidence="9 10" key="2">
    <citation type="submission" date="2019-07" db="EMBL/GenBank/DDBJ databases">
        <title>Algibacter marinivivus sp. nov., isolated from the surface of a marine red alga.</title>
        <authorList>
            <person name="Zhong X."/>
            <person name="Xu W."/>
            <person name="Zhang Y."/>
            <person name="Zhang Q."/>
            <person name="Du Z."/>
        </authorList>
    </citation>
    <scope>NUCLEOTIDE SEQUENCE [LARGE SCALE GENOMIC DNA]</scope>
    <source>
        <strain evidence="9 10">RU-4-M-4</strain>
    </source>
</reference>
<dbReference type="Pfam" id="PF13855">
    <property type="entry name" value="LRR_8"/>
    <property type="match status" value="4"/>
</dbReference>
<evidence type="ECO:0000259" key="7">
    <source>
        <dbReference type="Pfam" id="PF18962"/>
    </source>
</evidence>
<dbReference type="SMART" id="SM00365">
    <property type="entry name" value="LRR_SD22"/>
    <property type="match status" value="13"/>
</dbReference>
<dbReference type="SMART" id="SM00364">
    <property type="entry name" value="LRR_BAC"/>
    <property type="match status" value="8"/>
</dbReference>
<evidence type="ECO:0000313" key="10">
    <source>
        <dbReference type="Proteomes" id="UP000315145"/>
    </source>
</evidence>
<keyword evidence="3" id="KW-0433">Leucine-rich repeat</keyword>
<keyword evidence="4 6" id="KW-0732">Signal</keyword>
<dbReference type="RefSeq" id="WP_144117176.1">
    <property type="nucleotide sequence ID" value="NZ_JACHGE010000002.1"/>
</dbReference>
<dbReference type="InterPro" id="IPR032675">
    <property type="entry name" value="LRR_dom_sf"/>
</dbReference>
<keyword evidence="10" id="KW-1185">Reference proteome</keyword>
<dbReference type="EMBL" id="VMBF01000008">
    <property type="protein sequence ID" value="TSJ74182.1"/>
    <property type="molecule type" value="Genomic_DNA"/>
</dbReference>
<dbReference type="OrthoDB" id="627712at2"/>
<dbReference type="SUPFAM" id="SSF63446">
    <property type="entry name" value="Type I dockerin domain"/>
    <property type="match status" value="1"/>
</dbReference>
<dbReference type="InterPro" id="IPR025875">
    <property type="entry name" value="Leu-rich_rpt_4"/>
</dbReference>
<evidence type="ECO:0000313" key="8">
    <source>
        <dbReference type="EMBL" id="KAA5823694.1"/>
    </source>
</evidence>
<evidence type="ECO:0000256" key="6">
    <source>
        <dbReference type="SAM" id="SignalP"/>
    </source>
</evidence>
<dbReference type="Proteomes" id="UP000315145">
    <property type="component" value="Unassembled WGS sequence"/>
</dbReference>
<reference evidence="8 11" key="1">
    <citation type="journal article" date="2015" name="Int. J. Syst. Evol. Microbiol.">
        <title>Algibacter amylolyticus sp. nov., isolated from intertidal sediment.</title>
        <authorList>
            <person name="Zhang D.C."/>
            <person name="Wu J."/>
            <person name="Neuner K."/>
            <person name="Yao J."/>
            <person name="Margesin R."/>
        </authorList>
    </citation>
    <scope>NUCLEOTIDE SEQUENCE [LARGE SCALE GENOMIC DNA]</scope>
    <source>
        <strain evidence="8 11">RU-4-M-4</strain>
    </source>
</reference>
<keyword evidence="2" id="KW-1003">Cell membrane</keyword>
<evidence type="ECO:0000256" key="3">
    <source>
        <dbReference type="ARBA" id="ARBA00022614"/>
    </source>
</evidence>
<dbReference type="InterPro" id="IPR036439">
    <property type="entry name" value="Dockerin_dom_sf"/>
</dbReference>
<evidence type="ECO:0000313" key="11">
    <source>
        <dbReference type="Proteomes" id="UP000322315"/>
    </source>
</evidence>
<protein>
    <submittedName>
        <fullName evidence="8">T9SS type A sorting domain-containing protein</fullName>
    </submittedName>
</protein>
<dbReference type="Pfam" id="PF00560">
    <property type="entry name" value="LRR_1"/>
    <property type="match status" value="5"/>
</dbReference>
<organism evidence="8 11">
    <name type="scientific">Algibacter amylolyticus</name>
    <dbReference type="NCBI Taxonomy" id="1608400"/>
    <lineage>
        <taxon>Bacteria</taxon>
        <taxon>Pseudomonadati</taxon>
        <taxon>Bacteroidota</taxon>
        <taxon>Flavobacteriia</taxon>
        <taxon>Flavobacteriales</taxon>
        <taxon>Flavobacteriaceae</taxon>
        <taxon>Algibacter</taxon>
    </lineage>
</organism>
<dbReference type="PROSITE" id="PS51450">
    <property type="entry name" value="LRR"/>
    <property type="match status" value="7"/>
</dbReference>
<dbReference type="SUPFAM" id="SSF52047">
    <property type="entry name" value="RNI-like"/>
    <property type="match status" value="1"/>
</dbReference>
<feature type="domain" description="Secretion system C-terminal sorting" evidence="7">
    <location>
        <begin position="1941"/>
        <end position="2019"/>
    </location>
</feature>
<reference evidence="8" key="3">
    <citation type="submission" date="2019-09" db="EMBL/GenBank/DDBJ databases">
        <authorList>
            <person name="Zhang D.-C."/>
        </authorList>
    </citation>
    <scope>NUCLEOTIDE SEQUENCE</scope>
    <source>
        <strain evidence="8">RU-4-M-4</strain>
    </source>
</reference>
<dbReference type="Pfam" id="PF18962">
    <property type="entry name" value="Por_Secre_tail"/>
    <property type="match status" value="1"/>
</dbReference>
<dbReference type="InterPro" id="IPR026444">
    <property type="entry name" value="Secre_tail"/>
</dbReference>
<evidence type="ECO:0000256" key="4">
    <source>
        <dbReference type="ARBA" id="ARBA00022729"/>
    </source>
</evidence>
<dbReference type="FunFam" id="3.80.10.10:FF:000383">
    <property type="entry name" value="Leucine-rich repeat receptor protein kinase EMS1"/>
    <property type="match status" value="1"/>
</dbReference>
<dbReference type="InterPro" id="IPR001611">
    <property type="entry name" value="Leu-rich_rpt"/>
</dbReference>
<dbReference type="Gene3D" id="2.60.40.4070">
    <property type="match status" value="1"/>
</dbReference>
<dbReference type="Proteomes" id="UP000322315">
    <property type="component" value="Unassembled WGS sequence"/>
</dbReference>
<dbReference type="NCBIfam" id="TIGR04183">
    <property type="entry name" value="Por_Secre_tail"/>
    <property type="match status" value="1"/>
</dbReference>
<evidence type="ECO:0000256" key="5">
    <source>
        <dbReference type="ARBA" id="ARBA00022737"/>
    </source>
</evidence>
<dbReference type="GO" id="GO:0005886">
    <property type="term" value="C:plasma membrane"/>
    <property type="evidence" value="ECO:0007669"/>
    <property type="project" value="UniProtKB-SubCell"/>
</dbReference>
<dbReference type="InterPro" id="IPR003591">
    <property type="entry name" value="Leu-rich_rpt_typical-subtyp"/>
</dbReference>
<keyword evidence="2" id="KW-0472">Membrane</keyword>
<accession>A0A5M7B7Y3</accession>
<proteinExistence type="predicted"/>
<dbReference type="SUPFAM" id="SSF52058">
    <property type="entry name" value="L domain-like"/>
    <property type="match status" value="3"/>
</dbReference>